<feature type="region of interest" description="Disordered" evidence="1">
    <location>
        <begin position="274"/>
        <end position="306"/>
    </location>
</feature>
<proteinExistence type="predicted"/>
<keyword evidence="4" id="KW-1185">Reference proteome</keyword>
<protein>
    <recommendedName>
        <fullName evidence="2">TrwC relaxase domain-containing protein</fullName>
    </recommendedName>
</protein>
<dbReference type="AlphaFoldDB" id="A0A502F8M1"/>
<evidence type="ECO:0000259" key="2">
    <source>
        <dbReference type="Pfam" id="PF08751"/>
    </source>
</evidence>
<dbReference type="Pfam" id="PF13604">
    <property type="entry name" value="AAA_30"/>
    <property type="match status" value="1"/>
</dbReference>
<dbReference type="Pfam" id="PF08751">
    <property type="entry name" value="TrwC"/>
    <property type="match status" value="1"/>
</dbReference>
<feature type="compositionally biased region" description="Basic and acidic residues" evidence="1">
    <location>
        <begin position="951"/>
        <end position="962"/>
    </location>
</feature>
<dbReference type="RefSeq" id="WP_140886684.1">
    <property type="nucleotide sequence ID" value="NZ_RCZP01000046.1"/>
</dbReference>
<accession>A0A502F8M1</accession>
<dbReference type="InterPro" id="IPR027417">
    <property type="entry name" value="P-loop_NTPase"/>
</dbReference>
<name>A0A502F8M1_9PROT</name>
<evidence type="ECO:0000313" key="3">
    <source>
        <dbReference type="EMBL" id="TPG45700.1"/>
    </source>
</evidence>
<feature type="compositionally biased region" description="Polar residues" evidence="1">
    <location>
        <begin position="964"/>
        <end position="973"/>
    </location>
</feature>
<dbReference type="SUPFAM" id="SSF52540">
    <property type="entry name" value="P-loop containing nucleoside triphosphate hydrolases"/>
    <property type="match status" value="2"/>
</dbReference>
<sequence>MLGIKRIGGGGDGLNVSAAADYYEREAQHALPEHASPSKATDEYLMADTSAAQATWWSASDRLAPDGAPIVPDQLRQMLEGRGLDGAALVQAAKRAERVGGWDLTFNAPKAVGALYATASPEMRHGIAEDMAASARAGLRALHDRGVFETRRGKDGETRERAEDVAAGLFPQFTSRAGDPQPHVHSVLINAGRRADGTTGALDPQKLYPWKTYGGAVFRAELANRLAQRGVAILEDGQAFTIAGVPPELIATWSKRRTIILDALDKVRATLEQAGEQERVAATAPEGRQGPLRDTQAGDSSDATGKRLRLLKEEITRSTRRTKATVPDDGRLEARWLREMEGLGLSREAVWGAVREAAARHRLPEDRPASAALTEALERSSVVTDRTLRRMIAEATQARGGGAEGAHAEFDRLIASKQLVTLEPNRRGEMVFTTQETLDRERRMLLDTLERRGEGGQIRKADAEAAIAARPSLAPEQAQAVRHTARGDGVVVVEGVAGAGKSFALAAVTDAARRSGAHVVGLAPSWTAADVVRQDAALPGARALQGFVRDLDAGRAEVQPRSVLIVDEAGMAGAGDVARLLAHARRARAQVVLVGDRRQLRSVEPGAPFSALADALGLARMEDVRRQSVPWMKEASQAFASGDSVEGLARYDAHGRVRWARDAADTLQQAADAWERNRQASPEASRLVLAARNADVHALNREIRGRLVAAGELGADAITVRTLHAGGRRGGQGELREMELRTGDRLALGSTLTKRGHDVLANDVATLEGFTREADPTLTIRLDRTQKTLSLRLSEIAPPPTKKQGQRPPVLQHAFAQTIHKAQGRTVDFTVLHAGGGLDDARAYVGLTRHRQDAVVVADAGAIAERLAGDGEKPTQEAVRMAFLRSAKGSADGLNAADYVADRATWLRTGDAKARPEAETRMQVVMRLASEAATRAGRMLQWRPERIRAMAAQRAERQKLRSQDPWQATQERGSQLKKAKATEQQAPRQRQGPRMGM</sequence>
<evidence type="ECO:0000256" key="1">
    <source>
        <dbReference type="SAM" id="MobiDB-lite"/>
    </source>
</evidence>
<organism evidence="3 4">
    <name type="scientific">Muricoccus nepalensis</name>
    <dbReference type="NCBI Taxonomy" id="1854500"/>
    <lineage>
        <taxon>Bacteria</taxon>
        <taxon>Pseudomonadati</taxon>
        <taxon>Pseudomonadota</taxon>
        <taxon>Alphaproteobacteria</taxon>
        <taxon>Acetobacterales</taxon>
        <taxon>Roseomonadaceae</taxon>
        <taxon>Muricoccus</taxon>
    </lineage>
</organism>
<dbReference type="SUPFAM" id="SSF55464">
    <property type="entry name" value="Origin of replication-binding domain, RBD-like"/>
    <property type="match status" value="1"/>
</dbReference>
<gene>
    <name evidence="3" type="ORF">EAH89_26225</name>
</gene>
<dbReference type="NCBIfam" id="NF041492">
    <property type="entry name" value="MobF"/>
    <property type="match status" value="1"/>
</dbReference>
<feature type="domain" description="TrwC relaxase" evidence="2">
    <location>
        <begin position="18"/>
        <end position="341"/>
    </location>
</feature>
<feature type="region of interest" description="Disordered" evidence="1">
    <location>
        <begin position="951"/>
        <end position="997"/>
    </location>
</feature>
<dbReference type="OrthoDB" id="1826980at2"/>
<dbReference type="InterPro" id="IPR014862">
    <property type="entry name" value="TrwC"/>
</dbReference>
<evidence type="ECO:0000313" key="4">
    <source>
        <dbReference type="Proteomes" id="UP000317078"/>
    </source>
</evidence>
<reference evidence="3 4" key="1">
    <citation type="journal article" date="2019" name="Environ. Microbiol.">
        <title>Species interactions and distinct microbial communities in high Arctic permafrost affected cryosols are associated with the CH4 and CO2 gas fluxes.</title>
        <authorList>
            <person name="Altshuler I."/>
            <person name="Hamel J."/>
            <person name="Turney S."/>
            <person name="Magnuson E."/>
            <person name="Levesque R."/>
            <person name="Greer C."/>
            <person name="Whyte L.G."/>
        </authorList>
    </citation>
    <scope>NUCLEOTIDE SEQUENCE [LARGE SCALE GENOMIC DNA]</scope>
    <source>
        <strain evidence="3 4">S9.3B</strain>
    </source>
</reference>
<dbReference type="CDD" id="cd18809">
    <property type="entry name" value="SF1_C_RecD"/>
    <property type="match status" value="1"/>
</dbReference>
<dbReference type="EMBL" id="RCZP01000046">
    <property type="protein sequence ID" value="TPG45700.1"/>
    <property type="molecule type" value="Genomic_DNA"/>
</dbReference>
<dbReference type="Proteomes" id="UP000317078">
    <property type="component" value="Unassembled WGS sequence"/>
</dbReference>
<comment type="caution">
    <text evidence="3">The sequence shown here is derived from an EMBL/GenBank/DDBJ whole genome shotgun (WGS) entry which is preliminary data.</text>
</comment>
<dbReference type="Gene3D" id="3.40.50.300">
    <property type="entry name" value="P-loop containing nucleotide triphosphate hydrolases"/>
    <property type="match status" value="2"/>
</dbReference>